<proteinExistence type="inferred from homology"/>
<dbReference type="InterPro" id="IPR001766">
    <property type="entry name" value="Fork_head_dom"/>
</dbReference>
<dbReference type="PROSITE" id="PS00600">
    <property type="entry name" value="AA_TRANSFER_CLASS_3"/>
    <property type="match status" value="1"/>
</dbReference>
<feature type="compositionally biased region" description="Polar residues" evidence="8">
    <location>
        <begin position="1"/>
        <end position="11"/>
    </location>
</feature>
<name>A0AAF0JDT8_9BASI</name>
<dbReference type="InterPro" id="IPR030456">
    <property type="entry name" value="TF_fork_head_CS_2"/>
</dbReference>
<evidence type="ECO:0000256" key="2">
    <source>
        <dbReference type="ARBA" id="ARBA00008954"/>
    </source>
</evidence>
<dbReference type="InterPro" id="IPR036390">
    <property type="entry name" value="WH_DNA-bd_sf"/>
</dbReference>
<feature type="region of interest" description="Disordered" evidence="8">
    <location>
        <begin position="60"/>
        <end position="120"/>
    </location>
</feature>
<dbReference type="GO" id="GO:0030170">
    <property type="term" value="F:pyridoxal phosphate binding"/>
    <property type="evidence" value="ECO:0007669"/>
    <property type="project" value="InterPro"/>
</dbReference>
<comment type="subcellular location">
    <subcellularLocation>
        <location evidence="7">Nucleus</location>
    </subcellularLocation>
</comment>
<evidence type="ECO:0000313" key="10">
    <source>
        <dbReference type="EMBL" id="WFD43347.1"/>
    </source>
</evidence>
<dbReference type="Proteomes" id="UP001214628">
    <property type="component" value="Chromosome 2"/>
</dbReference>
<dbReference type="PRINTS" id="PR00053">
    <property type="entry name" value="FORKHEAD"/>
</dbReference>
<dbReference type="EC" id="2.6.1.19" evidence="10"/>
<dbReference type="Gene3D" id="1.10.10.10">
    <property type="entry name" value="Winged helix-like DNA-binding domain superfamily/Winged helix DNA-binding domain"/>
    <property type="match status" value="1"/>
</dbReference>
<evidence type="ECO:0000256" key="4">
    <source>
        <dbReference type="ARBA" id="ARBA00022679"/>
    </source>
</evidence>
<dbReference type="SUPFAM" id="SSF53383">
    <property type="entry name" value="PLP-dependent transferases"/>
    <property type="match status" value="1"/>
</dbReference>
<evidence type="ECO:0000256" key="7">
    <source>
        <dbReference type="PROSITE-ProRule" id="PRU00089"/>
    </source>
</evidence>
<dbReference type="InterPro" id="IPR050103">
    <property type="entry name" value="Class-III_PLP-dep_AT"/>
</dbReference>
<comment type="cofactor">
    <cofactor evidence="1">
        <name>pyridoxal 5'-phosphate</name>
        <dbReference type="ChEBI" id="CHEBI:597326"/>
    </cofactor>
</comment>
<protein>
    <submittedName>
        <fullName evidence="10">4-aminobutyrate--2-oxoglutarate transaminase</fullName>
        <ecNumber evidence="10">2.6.1.19</ecNumber>
    </submittedName>
</protein>
<dbReference type="GO" id="GO:0005634">
    <property type="term" value="C:nucleus"/>
    <property type="evidence" value="ECO:0007669"/>
    <property type="project" value="UniProtKB-SubCell"/>
</dbReference>
<dbReference type="InterPro" id="IPR015424">
    <property type="entry name" value="PyrdxlP-dep_Trfase"/>
</dbReference>
<evidence type="ECO:0000256" key="8">
    <source>
        <dbReference type="SAM" id="MobiDB-lite"/>
    </source>
</evidence>
<reference evidence="10" key="1">
    <citation type="submission" date="2023-02" db="EMBL/GenBank/DDBJ databases">
        <title>Mating type loci evolution in Malassezia.</title>
        <authorList>
            <person name="Coelho M.A."/>
        </authorList>
    </citation>
    <scope>NUCLEOTIDE SEQUENCE</scope>
    <source>
        <strain evidence="10">CBS 14136</strain>
    </source>
</reference>
<organism evidence="10 11">
    <name type="scientific">Malassezia psittaci</name>
    <dbReference type="NCBI Taxonomy" id="1821823"/>
    <lineage>
        <taxon>Eukaryota</taxon>
        <taxon>Fungi</taxon>
        <taxon>Dikarya</taxon>
        <taxon>Basidiomycota</taxon>
        <taxon>Ustilaginomycotina</taxon>
        <taxon>Malasseziomycetes</taxon>
        <taxon>Malasseziales</taxon>
        <taxon>Malasseziaceae</taxon>
        <taxon>Malassezia</taxon>
    </lineage>
</organism>
<feature type="region of interest" description="Disordered" evidence="8">
    <location>
        <begin position="1"/>
        <end position="25"/>
    </location>
</feature>
<feature type="compositionally biased region" description="Polar residues" evidence="8">
    <location>
        <begin position="597"/>
        <end position="606"/>
    </location>
</feature>
<evidence type="ECO:0000256" key="3">
    <source>
        <dbReference type="ARBA" id="ARBA00022576"/>
    </source>
</evidence>
<keyword evidence="7" id="KW-0539">Nucleus</keyword>
<evidence type="ECO:0000313" key="11">
    <source>
        <dbReference type="Proteomes" id="UP001214628"/>
    </source>
</evidence>
<dbReference type="EMBL" id="CP118376">
    <property type="protein sequence ID" value="WFD43347.1"/>
    <property type="molecule type" value="Genomic_DNA"/>
</dbReference>
<dbReference type="FunFam" id="1.10.10.10:FF:000135">
    <property type="entry name" value="forkhead box protein G1"/>
    <property type="match status" value="1"/>
</dbReference>
<feature type="compositionally biased region" description="Basic and acidic residues" evidence="8">
    <location>
        <begin position="728"/>
        <end position="738"/>
    </location>
</feature>
<sequence length="1566" mass="171108">MSTSAASTQDMAQKEASKPTSNTLSEADDFLARAQALGLRLTRADYERTRAGVTAFLKAERAPTNLPGHADSTEDDRKVSSARDPDSSSEVEHETTISTRTPTTNPNPNPNPNSAQPTSLSRWLRTTSGQLSFFTAVVEPSSHSSGDPRSRISLDEVGNAEERRRRRARRRKLLEKQMLLENQHGCDLTPAHDTDSIPDSQSPTHTIRASSVMSEPSTPTGTPAAHSIARTSTPVPMRGIDESLPSCSSPMRSPEINVLNRMARVDHAGVLWLAHHENDAEVKKEDSSVHYHDDSGVFCDADSSDSSNLLGWGPRTFTRTVSSTTENLDDCMKSMSLLDRIMLRKSSPRRMRREAKAHARCMTEIDDEGNLSTASVSDTSADLSTTLPWSDQSQDSAANHRELDAELSHVTAPVANTRSVNWRWPNNVSTPLKPSTMTDQCDFVIEDISPEKLDALQSSPSRERTAPCTSATPLTKLDPYAQITPMRYSPGYNLGYSHGRTTSLTSLFSPNILTPWSHQGRLMTNAGLANITSSPNLSGEWVHTSSLLHTGENKSTSHHSASPSRMLSQPFGEDNEFHTHAPSPHRLMCIESFPGKSPSTQQSRRTSIVDESPTKSWRAHSSRTLSPLAHHRSARGSAKTSPKLGTDSGIRTGFHPQANEAEMRQSLSPWYEPAMPHDNWDKLSYRRTDTIRPADLFHPAGSPSYGVSAQPTESNEDRTFDPSTDGLPLRRPDDDKGSSSRSRAVRKPAPMQRSSSTLVAMTPTYSDDVFAHNAMQTADSSNAPVPDVFTDLYSSEPNQTEWDMPDGSRVVKLVSEELQAAIDSGTLQTEPKPRYFLLPPGHGRSKSKPSSVSYAGLIGQAILSSSDGRLSLAEIYLWISSVYLYYERGDRGWQNSIRHNLSLNKSFVKLERESSFPGKGGWWAIVPGHESRFQNGMYQPNATRSEAAANSSTSSSTSVPAQTPIPGFMAESAPIRAPQSPCQDTSKKRQVAMQISPETRDESISDSSFKRPKTLHAGRQPHLDPSTTPMHTEGAQNTSSGSGATYTQGAVPNLTDDTDSPETSPLQTSTRDTHPAAATRTWRNEYITPYSMGDHIDRSQAKPLCSATSHYGPTRTPVVPSYLRSMHEVPAYPGLSFSLTIMAELAQFAKEHISKGIGRQTDFVFEEGSGCYVTTADGKKLLDLSSGIGVVNLGHCHPTVTEYTQKQCAKLIHAQVNIAFSGPQIDLIKDLQTIMPSKELDTYFLANSGSEAVEGAVRIARHSTKRQNIIVVQAAAASMTRSKTAYSAGVGPLMPCVYTTPFPYYSQLLMQPDASEDQMSDYCLQRLRMLLQQETAPQDTAGIFVETVLGEGGYVPAPAKFLKGVREICDEHGILFVADEIQSGYGRTGKMFAVEHSGVVPDLMTIAKGIANGFPLSAVVGKKKYMDAMPPASLGGTYTGNAVACAAGRAVVKVFREDNILDNVAERSKQFFDGLAEIRKKPHGQLIEDVRGAGLMIGIQFKSPTKEQVRGHVVKGCMDRHMIILSTSVFDVLRLIPPLTISEKELAEALRILDESIADAGKHFQI</sequence>
<feature type="compositionally biased region" description="Polar residues" evidence="8">
    <location>
        <begin position="1025"/>
        <end position="1050"/>
    </location>
</feature>
<comment type="similarity">
    <text evidence="2">Belongs to the class-III pyridoxal-phosphate-dependent aminotransferase family.</text>
</comment>
<keyword evidence="5" id="KW-0663">Pyridoxal phosphate</keyword>
<keyword evidence="3 10" id="KW-0032">Aminotransferase</keyword>
<dbReference type="GO" id="GO:0043565">
    <property type="term" value="F:sequence-specific DNA binding"/>
    <property type="evidence" value="ECO:0007669"/>
    <property type="project" value="InterPro"/>
</dbReference>
<dbReference type="Pfam" id="PF00202">
    <property type="entry name" value="Aminotran_3"/>
    <property type="match status" value="1"/>
</dbReference>
<keyword evidence="11" id="KW-1185">Reference proteome</keyword>
<feature type="region of interest" description="Disordered" evidence="8">
    <location>
        <begin position="186"/>
        <end position="250"/>
    </location>
</feature>
<feature type="region of interest" description="Disordered" evidence="8">
    <location>
        <begin position="694"/>
        <end position="759"/>
    </location>
</feature>
<evidence type="ECO:0000256" key="1">
    <source>
        <dbReference type="ARBA" id="ARBA00001933"/>
    </source>
</evidence>
<feature type="domain" description="Fork-head" evidence="9">
    <location>
        <begin position="849"/>
        <end position="943"/>
    </location>
</feature>
<evidence type="ECO:0000259" key="9">
    <source>
        <dbReference type="PROSITE" id="PS50039"/>
    </source>
</evidence>
<dbReference type="InterPro" id="IPR049704">
    <property type="entry name" value="Aminotrans_3_PPA_site"/>
</dbReference>
<dbReference type="CDD" id="cd00059">
    <property type="entry name" value="FH_FOX"/>
    <property type="match status" value="1"/>
</dbReference>
<dbReference type="GO" id="GO:0042802">
    <property type="term" value="F:identical protein binding"/>
    <property type="evidence" value="ECO:0007669"/>
    <property type="project" value="TreeGrafter"/>
</dbReference>
<feature type="region of interest" description="Disordered" evidence="8">
    <location>
        <begin position="138"/>
        <end position="165"/>
    </location>
</feature>
<dbReference type="InterPro" id="IPR015421">
    <property type="entry name" value="PyrdxlP-dep_Trfase_major"/>
</dbReference>
<dbReference type="InterPro" id="IPR036388">
    <property type="entry name" value="WH-like_DNA-bd_sf"/>
</dbReference>
<feature type="compositionally biased region" description="Polar residues" evidence="8">
    <location>
        <begin position="370"/>
        <end position="397"/>
    </location>
</feature>
<dbReference type="InterPro" id="IPR005814">
    <property type="entry name" value="Aminotrans_3"/>
</dbReference>
<dbReference type="SUPFAM" id="SSF46785">
    <property type="entry name" value="Winged helix' DNA-binding domain"/>
    <property type="match status" value="1"/>
</dbReference>
<dbReference type="PROSITE" id="PS50039">
    <property type="entry name" value="FORK_HEAD_3"/>
    <property type="match status" value="1"/>
</dbReference>
<gene>
    <name evidence="10" type="ORF">MPSI1_002008</name>
</gene>
<keyword evidence="4 10" id="KW-0808">Transferase</keyword>
<feature type="compositionally biased region" description="Polar residues" evidence="8">
    <location>
        <begin position="558"/>
        <end position="567"/>
    </location>
</feature>
<feature type="region of interest" description="Disordered" evidence="8">
    <location>
        <begin position="550"/>
        <end position="664"/>
    </location>
</feature>
<accession>A0AAF0JDT8</accession>
<dbReference type="GO" id="GO:0003700">
    <property type="term" value="F:DNA-binding transcription factor activity"/>
    <property type="evidence" value="ECO:0007669"/>
    <property type="project" value="InterPro"/>
</dbReference>
<dbReference type="GO" id="GO:0034386">
    <property type="term" value="F:4-aminobutyrate:2-oxoglutarate transaminase activity"/>
    <property type="evidence" value="ECO:0007669"/>
    <property type="project" value="UniProtKB-EC"/>
</dbReference>
<evidence type="ECO:0000256" key="5">
    <source>
        <dbReference type="ARBA" id="ARBA00022898"/>
    </source>
</evidence>
<dbReference type="Gene3D" id="3.90.1150.10">
    <property type="entry name" value="Aspartate Aminotransferase, domain 1"/>
    <property type="match status" value="1"/>
</dbReference>
<dbReference type="InterPro" id="IPR015422">
    <property type="entry name" value="PyrdxlP-dep_Trfase_small"/>
</dbReference>
<feature type="compositionally biased region" description="Low complexity" evidence="8">
    <location>
        <begin position="943"/>
        <end position="962"/>
    </location>
</feature>
<feature type="region of interest" description="Disordered" evidence="8">
    <location>
        <begin position="370"/>
        <end position="402"/>
    </location>
</feature>
<dbReference type="SMART" id="SM00339">
    <property type="entry name" value="FH"/>
    <property type="match status" value="1"/>
</dbReference>
<feature type="compositionally biased region" description="Polar residues" evidence="8">
    <location>
        <begin position="1061"/>
        <end position="1070"/>
    </location>
</feature>
<feature type="DNA-binding region" description="Fork-head" evidence="7">
    <location>
        <begin position="849"/>
        <end position="943"/>
    </location>
</feature>
<dbReference type="Gene3D" id="3.40.640.10">
    <property type="entry name" value="Type I PLP-dependent aspartate aminotransferase-like (Major domain)"/>
    <property type="match status" value="1"/>
</dbReference>
<dbReference type="CDD" id="cd00610">
    <property type="entry name" value="OAT_like"/>
    <property type="match status" value="1"/>
</dbReference>
<dbReference type="PROSITE" id="PS00658">
    <property type="entry name" value="FORK_HEAD_2"/>
    <property type="match status" value="1"/>
</dbReference>
<feature type="compositionally biased region" description="Polar residues" evidence="8">
    <location>
        <begin position="197"/>
        <end position="221"/>
    </location>
</feature>
<dbReference type="Pfam" id="PF00250">
    <property type="entry name" value="Forkhead"/>
    <property type="match status" value="1"/>
</dbReference>
<keyword evidence="6 7" id="KW-0238">DNA-binding</keyword>
<dbReference type="PANTHER" id="PTHR11986">
    <property type="entry name" value="AMINOTRANSFERASE CLASS III"/>
    <property type="match status" value="1"/>
</dbReference>
<dbReference type="PANTHER" id="PTHR11986:SF79">
    <property type="entry name" value="ACETYLORNITHINE AMINOTRANSFERASE, MITOCHONDRIAL"/>
    <property type="match status" value="1"/>
</dbReference>
<dbReference type="FunFam" id="3.40.640.10:FF:000013">
    <property type="entry name" value="4-aminobutyrate aminotransferase"/>
    <property type="match status" value="1"/>
</dbReference>
<evidence type="ECO:0000256" key="6">
    <source>
        <dbReference type="ARBA" id="ARBA00023125"/>
    </source>
</evidence>
<feature type="region of interest" description="Disordered" evidence="8">
    <location>
        <begin position="943"/>
        <end position="1080"/>
    </location>
</feature>
<feature type="compositionally biased region" description="Basic and acidic residues" evidence="8">
    <location>
        <begin position="71"/>
        <end position="95"/>
    </location>
</feature>